<dbReference type="EMBL" id="KN880638">
    <property type="protein sequence ID" value="KIY64391.1"/>
    <property type="molecule type" value="Genomic_DNA"/>
</dbReference>
<dbReference type="Proteomes" id="UP000054007">
    <property type="component" value="Unassembled WGS sequence"/>
</dbReference>
<evidence type="ECO:0000313" key="2">
    <source>
        <dbReference type="EMBL" id="KIY64391.1"/>
    </source>
</evidence>
<name>A0A0D7B4E8_9AGAR</name>
<accession>A0A0D7B4E8</accession>
<organism evidence="2 3">
    <name type="scientific">Cylindrobasidium torrendii FP15055 ss-10</name>
    <dbReference type="NCBI Taxonomy" id="1314674"/>
    <lineage>
        <taxon>Eukaryota</taxon>
        <taxon>Fungi</taxon>
        <taxon>Dikarya</taxon>
        <taxon>Basidiomycota</taxon>
        <taxon>Agaricomycotina</taxon>
        <taxon>Agaricomycetes</taxon>
        <taxon>Agaricomycetidae</taxon>
        <taxon>Agaricales</taxon>
        <taxon>Marasmiineae</taxon>
        <taxon>Physalacriaceae</taxon>
        <taxon>Cylindrobasidium</taxon>
    </lineage>
</organism>
<dbReference type="AlphaFoldDB" id="A0A0D7B4E8"/>
<protein>
    <submittedName>
        <fullName evidence="2">Uncharacterized protein</fullName>
    </submittedName>
</protein>
<gene>
    <name evidence="2" type="ORF">CYLTODRAFT_102317</name>
</gene>
<feature type="region of interest" description="Disordered" evidence="1">
    <location>
        <begin position="347"/>
        <end position="366"/>
    </location>
</feature>
<evidence type="ECO:0000256" key="1">
    <source>
        <dbReference type="SAM" id="MobiDB-lite"/>
    </source>
</evidence>
<proteinExistence type="predicted"/>
<feature type="region of interest" description="Disordered" evidence="1">
    <location>
        <begin position="1"/>
        <end position="23"/>
    </location>
</feature>
<keyword evidence="3" id="KW-1185">Reference proteome</keyword>
<sequence length="366" mass="40495">MAFGGPPSRVPKASSNLPQVSSTSHSSVLVTNMTIRRSAIDQGERTRWMYCVTHWTMDLDLPTRRVSELSLNPLYLKRWVADVALSSFSSQPAGSVHSTDYCQKKKIQTHSSNIPRRGPVRVRTSRWSFKYSSKSLIRLSSVNGGASKCSSRKCSRQKGDQCTLAPRIIHSIAHSSPKRRVRNFTASSTLPSVTEDDTSPVTLKRMSSSRRGIHLRMAQSPPFRPCVRTGVRPCLMTAVGPRVMTDLATNVRTFASPFEPKRISTAEMLLSVSVPSDWKAKSQPPVSSRCWTLRRSGMTGTSDSGGSITELCSVGCRLSSFTNEAWFESAQLARNSEQDVALARRSRRRRGARVSAPNKRLASDAF</sequence>
<evidence type="ECO:0000313" key="3">
    <source>
        <dbReference type="Proteomes" id="UP000054007"/>
    </source>
</evidence>
<reference evidence="2 3" key="1">
    <citation type="journal article" date="2015" name="Fungal Genet. Biol.">
        <title>Evolution of novel wood decay mechanisms in Agaricales revealed by the genome sequences of Fistulina hepatica and Cylindrobasidium torrendii.</title>
        <authorList>
            <person name="Floudas D."/>
            <person name="Held B.W."/>
            <person name="Riley R."/>
            <person name="Nagy L.G."/>
            <person name="Koehler G."/>
            <person name="Ransdell A.S."/>
            <person name="Younus H."/>
            <person name="Chow J."/>
            <person name="Chiniquy J."/>
            <person name="Lipzen A."/>
            <person name="Tritt A."/>
            <person name="Sun H."/>
            <person name="Haridas S."/>
            <person name="LaButti K."/>
            <person name="Ohm R.A."/>
            <person name="Kues U."/>
            <person name="Blanchette R.A."/>
            <person name="Grigoriev I.V."/>
            <person name="Minto R.E."/>
            <person name="Hibbett D.S."/>
        </authorList>
    </citation>
    <scope>NUCLEOTIDE SEQUENCE [LARGE SCALE GENOMIC DNA]</scope>
    <source>
        <strain evidence="2 3">FP15055 ss-10</strain>
    </source>
</reference>